<dbReference type="CDD" id="cd07346">
    <property type="entry name" value="ABC_6TM_exporters"/>
    <property type="match status" value="1"/>
</dbReference>
<dbReference type="GO" id="GO:0005886">
    <property type="term" value="C:plasma membrane"/>
    <property type="evidence" value="ECO:0007669"/>
    <property type="project" value="UniProtKB-SubCell"/>
</dbReference>
<evidence type="ECO:0000256" key="5">
    <source>
        <dbReference type="ARBA" id="ARBA00022692"/>
    </source>
</evidence>
<dbReference type="InterPro" id="IPR003439">
    <property type="entry name" value="ABC_transporter-like_ATP-bd"/>
</dbReference>
<dbReference type="PANTHER" id="PTHR24221:SF397">
    <property type="entry name" value="ABC TRANSPORTER, ATP-BINDING TRANSMEMBRANE PROTEIN"/>
    <property type="match status" value="1"/>
</dbReference>
<evidence type="ECO:0000256" key="3">
    <source>
        <dbReference type="ARBA" id="ARBA00022475"/>
    </source>
</evidence>
<feature type="domain" description="ABC transmembrane type-1" evidence="13">
    <location>
        <begin position="65"/>
        <end position="350"/>
    </location>
</feature>
<dbReference type="InterPro" id="IPR039421">
    <property type="entry name" value="Type_1_exporter"/>
</dbReference>
<keyword evidence="4" id="KW-0997">Cell inner membrane</keyword>
<dbReference type="FunFam" id="3.40.50.300:FF:000221">
    <property type="entry name" value="Multidrug ABC transporter ATP-binding protein"/>
    <property type="match status" value="1"/>
</dbReference>
<evidence type="ECO:0000256" key="8">
    <source>
        <dbReference type="ARBA" id="ARBA00022989"/>
    </source>
</evidence>
<gene>
    <name evidence="14" type="ORF">D2E25_1046</name>
</gene>
<comment type="subcellular location">
    <subcellularLocation>
        <location evidence="1">Cell inner membrane</location>
        <topology evidence="1">Multi-pass membrane protein</topology>
    </subcellularLocation>
</comment>
<dbReference type="SMART" id="SM00382">
    <property type="entry name" value="AAA"/>
    <property type="match status" value="1"/>
</dbReference>
<keyword evidence="7" id="KW-0067">ATP-binding</keyword>
<proteinExistence type="inferred from homology"/>
<keyword evidence="9 11" id="KW-0472">Membrane</keyword>
<feature type="transmembrane region" description="Helical" evidence="11">
    <location>
        <begin position="99"/>
        <end position="121"/>
    </location>
</feature>
<dbReference type="InterPro" id="IPR003593">
    <property type="entry name" value="AAA+_ATPase"/>
</dbReference>
<dbReference type="GO" id="GO:0016887">
    <property type="term" value="F:ATP hydrolysis activity"/>
    <property type="evidence" value="ECO:0007669"/>
    <property type="project" value="InterPro"/>
</dbReference>
<dbReference type="PROSITE" id="PS50929">
    <property type="entry name" value="ABC_TM1F"/>
    <property type="match status" value="1"/>
</dbReference>
<evidence type="ECO:0000256" key="6">
    <source>
        <dbReference type="ARBA" id="ARBA00022741"/>
    </source>
</evidence>
<keyword evidence="3" id="KW-1003">Cell membrane</keyword>
<comment type="similarity">
    <text evidence="10">Belongs to the ABC transporter superfamily. Siderophore-Fe(3+) uptake transporter (SIUT) (TC 3.A.1.21) family.</text>
</comment>
<dbReference type="Gene3D" id="1.20.1560.10">
    <property type="entry name" value="ABC transporter type 1, transmembrane domain"/>
    <property type="match status" value="1"/>
</dbReference>
<evidence type="ECO:0000259" key="12">
    <source>
        <dbReference type="PROSITE" id="PS50893"/>
    </source>
</evidence>
<evidence type="ECO:0000259" key="13">
    <source>
        <dbReference type="PROSITE" id="PS50929"/>
    </source>
</evidence>
<dbReference type="SUPFAM" id="SSF52540">
    <property type="entry name" value="P-loop containing nucleoside triphosphate hydrolases"/>
    <property type="match status" value="1"/>
</dbReference>
<evidence type="ECO:0000256" key="10">
    <source>
        <dbReference type="ARBA" id="ARBA00023455"/>
    </source>
</evidence>
<keyword evidence="2" id="KW-0813">Transport</keyword>
<dbReference type="InterPro" id="IPR011527">
    <property type="entry name" value="ABC1_TM_dom"/>
</dbReference>
<dbReference type="EMBL" id="QXGL01000003">
    <property type="protein sequence ID" value="RSX53073.1"/>
    <property type="molecule type" value="Genomic_DNA"/>
</dbReference>
<dbReference type="PROSITE" id="PS50893">
    <property type="entry name" value="ABC_TRANSPORTER_2"/>
    <property type="match status" value="1"/>
</dbReference>
<keyword evidence="15" id="KW-1185">Reference proteome</keyword>
<evidence type="ECO:0000256" key="7">
    <source>
        <dbReference type="ARBA" id="ARBA00022840"/>
    </source>
</evidence>
<dbReference type="InterPro" id="IPR017871">
    <property type="entry name" value="ABC_transporter-like_CS"/>
</dbReference>
<comment type="caution">
    <text evidence="14">The sequence shown here is derived from an EMBL/GenBank/DDBJ whole genome shotgun (WGS) entry which is preliminary data.</text>
</comment>
<keyword evidence="5 11" id="KW-0812">Transmembrane</keyword>
<evidence type="ECO:0000256" key="4">
    <source>
        <dbReference type="ARBA" id="ARBA00022519"/>
    </source>
</evidence>
<dbReference type="GO" id="GO:0140359">
    <property type="term" value="F:ABC-type transporter activity"/>
    <property type="evidence" value="ECO:0007669"/>
    <property type="project" value="InterPro"/>
</dbReference>
<feature type="domain" description="ABC transporter" evidence="12">
    <location>
        <begin position="380"/>
        <end position="630"/>
    </location>
</feature>
<evidence type="ECO:0000256" key="11">
    <source>
        <dbReference type="SAM" id="Phobius"/>
    </source>
</evidence>
<dbReference type="SUPFAM" id="SSF90123">
    <property type="entry name" value="ABC transporter transmembrane region"/>
    <property type="match status" value="1"/>
</dbReference>
<dbReference type="AlphaFoldDB" id="A0A430FJL7"/>
<dbReference type="Proteomes" id="UP000287533">
    <property type="component" value="Unassembled WGS sequence"/>
</dbReference>
<dbReference type="GO" id="GO:0005524">
    <property type="term" value="F:ATP binding"/>
    <property type="evidence" value="ECO:0007669"/>
    <property type="project" value="UniProtKB-KW"/>
</dbReference>
<evidence type="ECO:0000256" key="1">
    <source>
        <dbReference type="ARBA" id="ARBA00004429"/>
    </source>
</evidence>
<dbReference type="PROSITE" id="PS00211">
    <property type="entry name" value="ABC_TRANSPORTER_1"/>
    <property type="match status" value="1"/>
</dbReference>
<dbReference type="InterPro" id="IPR027417">
    <property type="entry name" value="P-loop_NTPase"/>
</dbReference>
<protein>
    <submittedName>
        <fullName evidence="14">ABC-type multidrug transport system, ATPase and permease component</fullName>
    </submittedName>
</protein>
<dbReference type="Gene3D" id="3.40.50.300">
    <property type="entry name" value="P-loop containing nucleotide triphosphate hydrolases"/>
    <property type="match status" value="1"/>
</dbReference>
<keyword evidence="6" id="KW-0547">Nucleotide-binding</keyword>
<feature type="transmembrane region" description="Helical" evidence="11">
    <location>
        <begin position="182"/>
        <end position="201"/>
    </location>
</feature>
<evidence type="ECO:0000256" key="2">
    <source>
        <dbReference type="ARBA" id="ARBA00022448"/>
    </source>
</evidence>
<keyword evidence="8 11" id="KW-1133">Transmembrane helix</keyword>
<dbReference type="PANTHER" id="PTHR24221">
    <property type="entry name" value="ATP-BINDING CASSETTE SUB-FAMILY B"/>
    <property type="match status" value="1"/>
</dbReference>
<evidence type="ECO:0000256" key="9">
    <source>
        <dbReference type="ARBA" id="ARBA00023136"/>
    </source>
</evidence>
<feature type="transmembrane region" description="Helical" evidence="11">
    <location>
        <begin position="61"/>
        <end position="87"/>
    </location>
</feature>
<feature type="transmembrane region" description="Helical" evidence="11">
    <location>
        <begin position="207"/>
        <end position="224"/>
    </location>
</feature>
<dbReference type="RefSeq" id="WP_241217042.1">
    <property type="nucleotide sequence ID" value="NZ_QXGL01000003.1"/>
</dbReference>
<name>A0A430FJL7_9BIFI</name>
<feature type="transmembrane region" description="Helical" evidence="11">
    <location>
        <begin position="321"/>
        <end position="342"/>
    </location>
</feature>
<organism evidence="14 15">
    <name type="scientific">Bifidobacterium goeldii</name>
    <dbReference type="NCBI Taxonomy" id="2306975"/>
    <lineage>
        <taxon>Bacteria</taxon>
        <taxon>Bacillati</taxon>
        <taxon>Actinomycetota</taxon>
        <taxon>Actinomycetes</taxon>
        <taxon>Bifidobacteriales</taxon>
        <taxon>Bifidobacteriaceae</taxon>
        <taxon>Bifidobacterium</taxon>
    </lineage>
</organism>
<dbReference type="InterPro" id="IPR036640">
    <property type="entry name" value="ABC1_TM_sf"/>
</dbReference>
<evidence type="ECO:0000313" key="15">
    <source>
        <dbReference type="Proteomes" id="UP000287533"/>
    </source>
</evidence>
<dbReference type="Pfam" id="PF00005">
    <property type="entry name" value="ABC_tran"/>
    <property type="match status" value="1"/>
</dbReference>
<evidence type="ECO:0000313" key="14">
    <source>
        <dbReference type="EMBL" id="RSX53073.1"/>
    </source>
</evidence>
<dbReference type="GO" id="GO:0034040">
    <property type="term" value="F:ATPase-coupled lipid transmembrane transporter activity"/>
    <property type="evidence" value="ECO:0007669"/>
    <property type="project" value="TreeGrafter"/>
</dbReference>
<dbReference type="Pfam" id="PF00664">
    <property type="entry name" value="ABC_membrane"/>
    <property type="match status" value="1"/>
</dbReference>
<sequence>MNATTARSRQASAIDRTIDAAIAAAGANDCATVDYQQLIGKPAKPGSFRDRFALTETGAHALVYGSLACAIGNFSLMLPMAVIWFAIARYVQHVSNPAIALPAFWPIVGVSILILAVMFAAQWWQYSATYNQIYGESARTRLALAEKLRTLPMSFFSRRSTADLTCAVLTDCANLEQLFSHVMPELFGTTISTCVVLIALFVYDWRLALAVAWVLPIAIVLLLISRNVQQTSAREFNERRLAVAAGIQESLECAAQLRASGQTERYLAGLDAKIDAAERTQVHSELVPGVIVSGAQILLTVGKASVILVGAQLVARGQVDFTTYMVFLLCAAMIYAPIAVLFESIAELMNIDTHTARLREIHAERAQTGAEVCTPAGYDITFDHVTFSYRDDAAGNDTADNNHASRDAQRVLDDVSFTARQGEITALVGPSGGGKSTVSKLAARFWDADHGVVRVGGVDVSSVAPEVLLRDYAIVFQDVVLFNDTITENIRLGRRDASDEEVLAAARAANCDDFVTHMAHGYDTIIGENGATLSGGERQRISIARALLKDAPIVLLDEATASLDVENETRVQSALSRLLRGKTVLVIAHRMRTVMNANKIVVLDHGRVVEQGTPSALLASNGLFAHMAQLQTDAQSWTLRTAHKISDGVSTDNNK</sequence>
<accession>A0A430FJL7</accession>
<reference evidence="14 15" key="1">
    <citation type="submission" date="2018-09" db="EMBL/GenBank/DDBJ databases">
        <title>Characterization of the phylogenetic diversity of five novel species belonging to the genus Bifidobacterium.</title>
        <authorList>
            <person name="Lugli G.A."/>
            <person name="Duranti S."/>
            <person name="Milani C."/>
        </authorList>
    </citation>
    <scope>NUCLEOTIDE SEQUENCE [LARGE SCALE GENOMIC DNA]</scope>
    <source>
        <strain evidence="14 15">2034B</strain>
    </source>
</reference>